<accession>A0A841R6B0</accession>
<proteinExistence type="predicted"/>
<dbReference type="OrthoDB" id="482201at2"/>
<dbReference type="EMBL" id="JACHHI010000005">
    <property type="protein sequence ID" value="MBB6478062.1"/>
    <property type="molecule type" value="Genomic_DNA"/>
</dbReference>
<evidence type="ECO:0000313" key="3">
    <source>
        <dbReference type="Proteomes" id="UP000591941"/>
    </source>
</evidence>
<dbReference type="Pfam" id="PF18299">
    <property type="entry name" value="R2K_2"/>
    <property type="match status" value="1"/>
</dbReference>
<reference evidence="2 3" key="1">
    <citation type="submission" date="2020-08" db="EMBL/GenBank/DDBJ databases">
        <title>Genomic Encyclopedia of Type Strains, Phase IV (KMG-IV): sequencing the most valuable type-strain genomes for metagenomic binning, comparative biology and taxonomic classification.</title>
        <authorList>
            <person name="Goeker M."/>
        </authorList>
    </citation>
    <scope>NUCLEOTIDE SEQUENCE [LARGE SCALE GENOMIC DNA]</scope>
    <source>
        <strain evidence="2 3">DSM 21255</strain>
    </source>
</reference>
<sequence>MKALLRKNHDGLLYDHHMHIAYEGFKQLGDVDFYTTVHALQAVDPATVIVGSEQDLHDLLTGWDIECPNLDYPEELQEFLGRKIWPSTLFTITNDPSLWRVFIKPRKETKRFIGTVLEETSDLVKLGGFVSDIDVWCSEKIEFISEWRVYVCDGVPLGMFWYKGKWDITPDVDIIQRAIAAYHSAPRGYAIDFGVDSEGRTLLVEVNDGFGLGNYGLPPVPYAQLLTARWQELTADLAREYQKETETQDSDTESAAKQ</sequence>
<dbReference type="InterPro" id="IPR041261">
    <property type="entry name" value="R2K_2"/>
</dbReference>
<dbReference type="Proteomes" id="UP000591941">
    <property type="component" value="Unassembled WGS sequence"/>
</dbReference>
<comment type="caution">
    <text evidence="2">The sequence shown here is derived from an EMBL/GenBank/DDBJ whole genome shotgun (WGS) entry which is preliminary data.</text>
</comment>
<feature type="domain" description="ATP-grasp" evidence="1">
    <location>
        <begin position="79"/>
        <end position="225"/>
    </location>
</feature>
<name>A0A841R6B0_9FIRM</name>
<keyword evidence="3" id="KW-1185">Reference proteome</keyword>
<dbReference type="GeneID" id="93486383"/>
<protein>
    <recommendedName>
        <fullName evidence="1">ATP-grasp domain-containing protein</fullName>
    </recommendedName>
</protein>
<organism evidence="2 3">
    <name type="scientific">Negativicoccus succinicivorans</name>
    <dbReference type="NCBI Taxonomy" id="620903"/>
    <lineage>
        <taxon>Bacteria</taxon>
        <taxon>Bacillati</taxon>
        <taxon>Bacillota</taxon>
        <taxon>Negativicutes</taxon>
        <taxon>Veillonellales</taxon>
        <taxon>Veillonellaceae</taxon>
        <taxon>Negativicoccus</taxon>
    </lineage>
</organism>
<evidence type="ECO:0000259" key="1">
    <source>
        <dbReference type="Pfam" id="PF18299"/>
    </source>
</evidence>
<dbReference type="RefSeq" id="WP_159823221.1">
    <property type="nucleotide sequence ID" value="NZ_CABWNB010000004.1"/>
</dbReference>
<gene>
    <name evidence="2" type="ORF">HNR45_001123</name>
</gene>
<evidence type="ECO:0000313" key="2">
    <source>
        <dbReference type="EMBL" id="MBB6478062.1"/>
    </source>
</evidence>
<dbReference type="AlphaFoldDB" id="A0A841R6B0"/>